<evidence type="ECO:0000313" key="2">
    <source>
        <dbReference type="Proteomes" id="UP000314985"/>
    </source>
</evidence>
<reference evidence="1 2" key="1">
    <citation type="submission" date="2017-08" db="EMBL/GenBank/DDBJ databases">
        <title>USMARCv1.0.</title>
        <authorList>
            <person name="Hannum G.I."/>
            <person name="Koren S."/>
            <person name="Schroeder S.G."/>
            <person name="Chin S.C."/>
            <person name="Nonneman D.J."/>
            <person name="Becker S.A."/>
            <person name="Rosen B.D."/>
            <person name="Bickhart D.M."/>
            <person name="Putnam N.H."/>
            <person name="Green R.E."/>
            <person name="Tuggle C.K."/>
            <person name="Liu H."/>
            <person name="Rohrer G.A."/>
            <person name="Warr A."/>
            <person name="Hall R."/>
            <person name="Kim K."/>
            <person name="Hume D.A."/>
            <person name="Talbot R."/>
            <person name="Chow W."/>
            <person name="Howe K."/>
            <person name="Schwartz A.S."/>
            <person name="Watson M."/>
            <person name="Archibald A.L."/>
            <person name="Phillippy A.M."/>
            <person name="Smith T.P.L."/>
        </authorList>
    </citation>
    <scope>NUCLEOTIDE SEQUENCE [LARGE SCALE GENOMIC DNA]</scope>
</reference>
<sequence length="152" mass="17283">LKNCHTQNKWSTKHSPFLLKVLQCIVIINQSFTIKLKWPIETNSKTAQRRILREALNTHGLARNHIDNGSITRFQELGAVFQLFPRTKINLLLQFSKLAGNVSCVAIPHRCVTNTDLARIVQDNHLSCKASWFHGWVIFAITSHNATPSQIC</sequence>
<dbReference type="Proteomes" id="UP000314985">
    <property type="component" value="Chromosome 10"/>
</dbReference>
<accession>A0A4X1V7C3</accession>
<organism evidence="1 2">
    <name type="scientific">Sus scrofa</name>
    <name type="common">Pig</name>
    <dbReference type="NCBI Taxonomy" id="9823"/>
    <lineage>
        <taxon>Eukaryota</taxon>
        <taxon>Metazoa</taxon>
        <taxon>Chordata</taxon>
        <taxon>Craniata</taxon>
        <taxon>Vertebrata</taxon>
        <taxon>Euteleostomi</taxon>
        <taxon>Mammalia</taxon>
        <taxon>Eutheria</taxon>
        <taxon>Laurasiatheria</taxon>
        <taxon>Artiodactyla</taxon>
        <taxon>Suina</taxon>
        <taxon>Suidae</taxon>
        <taxon>Sus</taxon>
    </lineage>
</organism>
<dbReference type="AlphaFoldDB" id="A0A4X1V7C3"/>
<dbReference type="Ensembl" id="ENSSSCT00070043579.1">
    <property type="protein sequence ID" value="ENSSSCP00070036679.1"/>
    <property type="gene ID" value="ENSSSCG00070021930.1"/>
</dbReference>
<protein>
    <submittedName>
        <fullName evidence="1">Uncharacterized protein</fullName>
    </submittedName>
</protein>
<evidence type="ECO:0000313" key="1">
    <source>
        <dbReference type="Ensembl" id="ENSSSCP00070036679.1"/>
    </source>
</evidence>
<name>A0A4X1V7C3_PIG</name>
<reference evidence="1" key="2">
    <citation type="submission" date="2025-08" db="UniProtKB">
        <authorList>
            <consortium name="Ensembl"/>
        </authorList>
    </citation>
    <scope>IDENTIFICATION</scope>
</reference>
<proteinExistence type="predicted"/>